<evidence type="ECO:0000256" key="1">
    <source>
        <dbReference type="SAM" id="Phobius"/>
    </source>
</evidence>
<keyword evidence="1" id="KW-0812">Transmembrane</keyword>
<dbReference type="Proteomes" id="UP000194546">
    <property type="component" value="Unassembled WGS sequence"/>
</dbReference>
<proteinExistence type="predicted"/>
<protein>
    <submittedName>
        <fullName evidence="2">Uncharacterized protein</fullName>
    </submittedName>
</protein>
<keyword evidence="1" id="KW-1133">Transmembrane helix</keyword>
<evidence type="ECO:0000313" key="3">
    <source>
        <dbReference type="Proteomes" id="UP000194546"/>
    </source>
</evidence>
<sequence>MTKASRLRGAFSLCGGFIAVPGSWFLFSFLSTRLEFQ</sequence>
<comment type="caution">
    <text evidence="2">The sequence shown here is derived from an EMBL/GenBank/DDBJ whole genome shotgun (WGS) entry which is preliminary data.</text>
</comment>
<feature type="transmembrane region" description="Helical" evidence="1">
    <location>
        <begin position="7"/>
        <end position="27"/>
    </location>
</feature>
<accession>A0A2C9XV73</accession>
<keyword evidence="1" id="KW-0472">Membrane</keyword>
<evidence type="ECO:0000313" key="2">
    <source>
        <dbReference type="EMBL" id="OTP74252.1"/>
    </source>
</evidence>
<organism evidence="2 3">
    <name type="scientific">Caballeronia sordidicola</name>
    <name type="common">Burkholderia sordidicola</name>
    <dbReference type="NCBI Taxonomy" id="196367"/>
    <lineage>
        <taxon>Bacteria</taxon>
        <taxon>Pseudomonadati</taxon>
        <taxon>Pseudomonadota</taxon>
        <taxon>Betaproteobacteria</taxon>
        <taxon>Burkholderiales</taxon>
        <taxon>Burkholderiaceae</taxon>
        <taxon>Caballeronia</taxon>
    </lineage>
</organism>
<dbReference type="AlphaFoldDB" id="A0A2C9XV73"/>
<reference evidence="2 3" key="1">
    <citation type="submission" date="2017-03" db="EMBL/GenBank/DDBJ databases">
        <title>Genome analysis of strain PAMC 26510.</title>
        <authorList>
            <person name="Oh H.-M."/>
            <person name="Yang J.-A."/>
        </authorList>
    </citation>
    <scope>NUCLEOTIDE SEQUENCE [LARGE SCALE GENOMIC DNA]</scope>
    <source>
        <strain evidence="2 3">PAMC 26510</strain>
    </source>
</reference>
<dbReference type="EMBL" id="NBTY01000089">
    <property type="protein sequence ID" value="OTP74252.1"/>
    <property type="molecule type" value="Genomic_DNA"/>
</dbReference>
<name>A0A2C9XV73_CABSO</name>
<gene>
    <name evidence="2" type="ORF">PAMC26510_17140</name>
</gene>